<protein>
    <submittedName>
        <fullName evidence="1">Uncharacterized protein</fullName>
    </submittedName>
</protein>
<evidence type="ECO:0000313" key="1">
    <source>
        <dbReference type="EMBL" id="OYR31022.1"/>
    </source>
</evidence>
<dbReference type="AlphaFoldDB" id="A0A256GV68"/>
<dbReference type="Proteomes" id="UP000216363">
    <property type="component" value="Unassembled WGS sequence"/>
</dbReference>
<reference evidence="1 2" key="1">
    <citation type="submission" date="2017-07" db="EMBL/GenBank/DDBJ databases">
        <title>Draft genome of Ochrobactrum lupini type strain LUP21.</title>
        <authorList>
            <person name="Krzyzanowska D.M."/>
            <person name="Jafra S."/>
        </authorList>
    </citation>
    <scope>NUCLEOTIDE SEQUENCE [LARGE SCALE GENOMIC DNA]</scope>
    <source>
        <strain evidence="1 2">LUP21</strain>
    </source>
</reference>
<name>A0A256GV68_9HYPH</name>
<sequence length="38" mass="4266">MQISDSSPIRSGFGLKVNENRVSIRFGINELSVIIKIF</sequence>
<comment type="caution">
    <text evidence="1">The sequence shown here is derived from an EMBL/GenBank/DDBJ whole genome shotgun (WGS) entry which is preliminary data.</text>
</comment>
<organism evidence="1 2">
    <name type="scientific">Brucella lupini</name>
    <dbReference type="NCBI Taxonomy" id="255457"/>
    <lineage>
        <taxon>Bacteria</taxon>
        <taxon>Pseudomonadati</taxon>
        <taxon>Pseudomonadota</taxon>
        <taxon>Alphaproteobacteria</taxon>
        <taxon>Hyphomicrobiales</taxon>
        <taxon>Brucellaceae</taxon>
        <taxon>Brucella/Ochrobactrum group</taxon>
        <taxon>Brucella</taxon>
    </lineage>
</organism>
<dbReference type="EMBL" id="NNRN01000042">
    <property type="protein sequence ID" value="OYR31022.1"/>
    <property type="molecule type" value="Genomic_DNA"/>
</dbReference>
<evidence type="ECO:0000313" key="2">
    <source>
        <dbReference type="Proteomes" id="UP000216363"/>
    </source>
</evidence>
<proteinExistence type="predicted"/>
<accession>A0A256GV68</accession>
<gene>
    <name evidence="1" type="ORF">CES86_1469</name>
</gene>